<dbReference type="Pfam" id="PF03073">
    <property type="entry name" value="TspO_MBR"/>
    <property type="match status" value="1"/>
</dbReference>
<dbReference type="InterPro" id="IPR038330">
    <property type="entry name" value="TspO/MBR-related_sf"/>
</dbReference>
<keyword evidence="5" id="KW-0472">Membrane</keyword>
<comment type="similarity">
    <text evidence="2">Belongs to the TspO/BZRP family.</text>
</comment>
<evidence type="ECO:0000256" key="4">
    <source>
        <dbReference type="ARBA" id="ARBA00022989"/>
    </source>
</evidence>
<dbReference type="EMBL" id="CP043431">
    <property type="protein sequence ID" value="QNT63922.1"/>
    <property type="molecule type" value="Genomic_DNA"/>
</dbReference>
<name>A0A7H1MKD6_9LACO</name>
<dbReference type="RefSeq" id="WP_006845573.1">
    <property type="nucleotide sequence ID" value="NZ_CP026847.1"/>
</dbReference>
<dbReference type="PIRSF" id="PIRSF005859">
    <property type="entry name" value="PBR"/>
    <property type="match status" value="1"/>
</dbReference>
<dbReference type="OMA" id="WSWLFFG"/>
<dbReference type="PANTHER" id="PTHR10057:SF0">
    <property type="entry name" value="TRANSLOCATOR PROTEIN"/>
    <property type="match status" value="1"/>
</dbReference>
<evidence type="ECO:0000256" key="2">
    <source>
        <dbReference type="ARBA" id="ARBA00007524"/>
    </source>
</evidence>
<evidence type="ECO:0000313" key="6">
    <source>
        <dbReference type="EMBL" id="QNT63922.1"/>
    </source>
</evidence>
<protein>
    <submittedName>
        <fullName evidence="6">Tryptophan-rich sensory protein</fullName>
    </submittedName>
</protein>
<dbReference type="Proteomes" id="UP000516446">
    <property type="component" value="Chromosome"/>
</dbReference>
<proteinExistence type="inferred from homology"/>
<dbReference type="GO" id="GO:0016020">
    <property type="term" value="C:membrane"/>
    <property type="evidence" value="ECO:0007669"/>
    <property type="project" value="UniProtKB-SubCell"/>
</dbReference>
<organism evidence="6 7">
    <name type="scientific">Weissella koreensis</name>
    <dbReference type="NCBI Taxonomy" id="165096"/>
    <lineage>
        <taxon>Bacteria</taxon>
        <taxon>Bacillati</taxon>
        <taxon>Bacillota</taxon>
        <taxon>Bacilli</taxon>
        <taxon>Lactobacillales</taxon>
        <taxon>Lactobacillaceae</taxon>
        <taxon>Weissella</taxon>
    </lineage>
</organism>
<evidence type="ECO:0000256" key="1">
    <source>
        <dbReference type="ARBA" id="ARBA00004141"/>
    </source>
</evidence>
<keyword evidence="3" id="KW-0812">Transmembrane</keyword>
<dbReference type="Gene3D" id="1.20.1260.100">
    <property type="entry name" value="TspO/MBR protein"/>
    <property type="match status" value="1"/>
</dbReference>
<reference evidence="6 7" key="1">
    <citation type="submission" date="2019-08" db="EMBL/GenBank/DDBJ databases">
        <authorList>
            <person name="Chang H.C."/>
            <person name="Mun S.Y."/>
        </authorList>
    </citation>
    <scope>NUCLEOTIDE SEQUENCE [LARGE SCALE GENOMIC DNA]</scope>
    <source>
        <strain evidence="6 7">SK</strain>
    </source>
</reference>
<dbReference type="InterPro" id="IPR004307">
    <property type="entry name" value="TspO_MBR"/>
</dbReference>
<gene>
    <name evidence="6" type="ORF">FY536_00915</name>
</gene>
<dbReference type="GO" id="GO:0033013">
    <property type="term" value="P:tetrapyrrole metabolic process"/>
    <property type="evidence" value="ECO:0007669"/>
    <property type="project" value="UniProtKB-ARBA"/>
</dbReference>
<accession>A0A7H1MKD6</accession>
<dbReference type="CDD" id="cd15904">
    <property type="entry name" value="TSPO_MBR"/>
    <property type="match status" value="1"/>
</dbReference>
<keyword evidence="4" id="KW-1133">Transmembrane helix</keyword>
<evidence type="ECO:0000313" key="7">
    <source>
        <dbReference type="Proteomes" id="UP000516446"/>
    </source>
</evidence>
<comment type="subcellular location">
    <subcellularLocation>
        <location evidence="1">Membrane</location>
        <topology evidence="1">Multi-pass membrane protein</topology>
    </subcellularLocation>
</comment>
<keyword evidence="7" id="KW-1185">Reference proteome</keyword>
<evidence type="ECO:0000256" key="5">
    <source>
        <dbReference type="ARBA" id="ARBA00023136"/>
    </source>
</evidence>
<dbReference type="PANTHER" id="PTHR10057">
    <property type="entry name" value="PERIPHERAL-TYPE BENZODIAZEPINE RECEPTOR"/>
    <property type="match status" value="1"/>
</dbReference>
<sequence>MNHSNTLSKSFLYSIIIIVLGSISSFLVPIFSNMSIKDIYSSLSLPAISPPNWIFGPVWIILYILLGIYLANSNKHNVKLNWLMYIQLILNFIWTPIFFGTGNYLLASIIIVLMDVFTLIIFYKDRSNHKYLLLPYIVWILFATYLTISVFIMN</sequence>
<dbReference type="FunFam" id="1.20.1260.100:FF:000001">
    <property type="entry name" value="translocator protein 2"/>
    <property type="match status" value="1"/>
</dbReference>
<dbReference type="AlphaFoldDB" id="A0A7H1MKD6"/>
<evidence type="ECO:0000256" key="3">
    <source>
        <dbReference type="ARBA" id="ARBA00022692"/>
    </source>
</evidence>